<evidence type="ECO:0000256" key="4">
    <source>
        <dbReference type="ARBA" id="ARBA00023125"/>
    </source>
</evidence>
<organism evidence="8 9">
    <name type="scientific">Frankliniella occidentalis</name>
    <name type="common">Western flower thrips</name>
    <name type="synonym">Euthrips occidentalis</name>
    <dbReference type="NCBI Taxonomy" id="133901"/>
    <lineage>
        <taxon>Eukaryota</taxon>
        <taxon>Metazoa</taxon>
        <taxon>Ecdysozoa</taxon>
        <taxon>Arthropoda</taxon>
        <taxon>Hexapoda</taxon>
        <taxon>Insecta</taxon>
        <taxon>Pterygota</taxon>
        <taxon>Neoptera</taxon>
        <taxon>Paraneoptera</taxon>
        <taxon>Thysanoptera</taxon>
        <taxon>Terebrantia</taxon>
        <taxon>Thripoidea</taxon>
        <taxon>Thripidae</taxon>
        <taxon>Frankliniella</taxon>
    </lineage>
</organism>
<keyword evidence="8" id="KW-1185">Reference proteome</keyword>
<dbReference type="GO" id="GO:0003677">
    <property type="term" value="F:DNA binding"/>
    <property type="evidence" value="ECO:0007669"/>
    <property type="project" value="UniProtKB-UniRule"/>
</dbReference>
<dbReference type="RefSeq" id="XP_026276021.1">
    <property type="nucleotide sequence ID" value="XM_026420236.2"/>
</dbReference>
<evidence type="ECO:0000313" key="8">
    <source>
        <dbReference type="Proteomes" id="UP000504606"/>
    </source>
</evidence>
<keyword evidence="2 5" id="KW-0863">Zinc-finger</keyword>
<evidence type="ECO:0000256" key="6">
    <source>
        <dbReference type="SAM" id="MobiDB-lite"/>
    </source>
</evidence>
<evidence type="ECO:0000256" key="2">
    <source>
        <dbReference type="ARBA" id="ARBA00022771"/>
    </source>
</evidence>
<dbReference type="InterPro" id="IPR006612">
    <property type="entry name" value="THAP_Znf"/>
</dbReference>
<evidence type="ECO:0000259" key="7">
    <source>
        <dbReference type="PROSITE" id="PS50950"/>
    </source>
</evidence>
<keyword evidence="4 5" id="KW-0238">DNA-binding</keyword>
<sequence>MHSEDFRISVDKPGLKCCARDCSGTEEDGKFLFSFPPVTNKKSRKRCLMWVRKAGNVELLKYKLTELTDKFYLCSSHFTHEEHDTSHRKIPSSALPVKFDCTPLRFDLLNVAFSESSELDKKSGETDTKENCDESQVEVKADNGPEENQSESKTDEKEKHFQPEGREGAKDQEAEDTSASLLTNKTDSQENDNSSETQSKRNDSDSIAMKNHADPIANKSDDKLQTDKSACEISKKNAEPQDNQSCLGASEKQSDPDCQSKENTVSQPSPNNTLSQTVSDKSPRKSLTESVAQSDNIVVKQEVITDEHVDQVDSLQDKASKTVEETKTPGTSSPEKSTTDSPSNKTQRRMSGRKRETPTRKAKNDACDRLSGKGKKDTEELEPEKKIPKVVAGKKKNAKKVKGVFSNYQSPQKSNTPVITNIRSLLPQNGMENQSARSDMGLKTSPSNYLPFGSSVEPILRTTGTQTSVARTNKFLNILDSDRKLCVFSGIPSFEVLENITDATLKMVMNSEAMRSDIQPTMREWIIITCTKFMLNISIEAVSIMFGLAEDECLRIVEKTSLFLRRTLSLPDGQKYVWCLPGDVLNGIADFSDGAVNVG</sequence>
<keyword evidence="3" id="KW-0862">Zinc</keyword>
<proteinExistence type="predicted"/>
<gene>
    <name evidence="9" type="primary">LOC113204873</name>
</gene>
<dbReference type="GO" id="GO:0008270">
    <property type="term" value="F:zinc ion binding"/>
    <property type="evidence" value="ECO:0007669"/>
    <property type="project" value="UniProtKB-KW"/>
</dbReference>
<dbReference type="Proteomes" id="UP000504606">
    <property type="component" value="Unplaced"/>
</dbReference>
<dbReference type="AlphaFoldDB" id="A0A6J1SBE1"/>
<dbReference type="PROSITE" id="PS50950">
    <property type="entry name" value="ZF_THAP"/>
    <property type="match status" value="1"/>
</dbReference>
<feature type="region of interest" description="Disordered" evidence="6">
    <location>
        <begin position="117"/>
        <end position="386"/>
    </location>
</feature>
<protein>
    <submittedName>
        <fullName evidence="9">Micronuclear linker histone polyprotein-like isoform X2</fullName>
    </submittedName>
</protein>
<dbReference type="SMART" id="SM00980">
    <property type="entry name" value="THAP"/>
    <property type="match status" value="1"/>
</dbReference>
<name>A0A6J1SBE1_FRAOC</name>
<feature type="domain" description="THAP-type" evidence="7">
    <location>
        <begin position="12"/>
        <end position="99"/>
    </location>
</feature>
<dbReference type="GeneID" id="113204873"/>
<feature type="compositionally biased region" description="Basic and acidic residues" evidence="6">
    <location>
        <begin position="303"/>
        <end position="327"/>
    </location>
</feature>
<keyword evidence="1" id="KW-0479">Metal-binding</keyword>
<accession>A0A6J1SBE1</accession>
<reference evidence="9" key="1">
    <citation type="submission" date="2025-08" db="UniProtKB">
        <authorList>
            <consortium name="RefSeq"/>
        </authorList>
    </citation>
    <scope>IDENTIFICATION</scope>
    <source>
        <tissue evidence="9">Whole organism</tissue>
    </source>
</reference>
<feature type="compositionally biased region" description="Basic and acidic residues" evidence="6">
    <location>
        <begin position="150"/>
        <end position="172"/>
    </location>
</feature>
<feature type="compositionally biased region" description="Polar residues" evidence="6">
    <location>
        <begin position="328"/>
        <end position="345"/>
    </location>
</feature>
<feature type="compositionally biased region" description="Basic and acidic residues" evidence="6">
    <location>
        <begin position="219"/>
        <end position="239"/>
    </location>
</feature>
<feature type="compositionally biased region" description="Basic and acidic residues" evidence="6">
    <location>
        <begin position="118"/>
        <end position="143"/>
    </location>
</feature>
<dbReference type="SUPFAM" id="SSF57716">
    <property type="entry name" value="Glucocorticoid receptor-like (DNA-binding domain)"/>
    <property type="match status" value="1"/>
</dbReference>
<evidence type="ECO:0000313" key="9">
    <source>
        <dbReference type="RefSeq" id="XP_026276021.1"/>
    </source>
</evidence>
<feature type="compositionally biased region" description="Polar residues" evidence="6">
    <location>
        <begin position="261"/>
        <end position="280"/>
    </location>
</feature>
<evidence type="ECO:0000256" key="5">
    <source>
        <dbReference type="PROSITE-ProRule" id="PRU00309"/>
    </source>
</evidence>
<evidence type="ECO:0000256" key="3">
    <source>
        <dbReference type="ARBA" id="ARBA00022833"/>
    </source>
</evidence>
<feature type="compositionally biased region" description="Basic and acidic residues" evidence="6">
    <location>
        <begin position="353"/>
        <end position="386"/>
    </location>
</feature>
<evidence type="ECO:0000256" key="1">
    <source>
        <dbReference type="ARBA" id="ARBA00022723"/>
    </source>
</evidence>
<dbReference type="Pfam" id="PF05485">
    <property type="entry name" value="THAP"/>
    <property type="match status" value="1"/>
</dbReference>
<feature type="compositionally biased region" description="Polar residues" evidence="6">
    <location>
        <begin position="177"/>
        <end position="197"/>
    </location>
</feature>